<dbReference type="GO" id="GO:0003964">
    <property type="term" value="F:RNA-directed DNA polymerase activity"/>
    <property type="evidence" value="ECO:0007669"/>
    <property type="project" value="UniProtKB-KW"/>
</dbReference>
<keyword evidence="8" id="KW-0479">Metal-binding</keyword>
<keyword evidence="1" id="KW-0808">Transferase</keyword>
<feature type="region of interest" description="Disordered" evidence="9">
    <location>
        <begin position="1"/>
        <end position="46"/>
    </location>
</feature>
<dbReference type="InterPro" id="IPR036875">
    <property type="entry name" value="Znf_CCHC_sf"/>
</dbReference>
<dbReference type="InterPro" id="IPR010998">
    <property type="entry name" value="Integrase_recombinase_N"/>
</dbReference>
<keyword evidence="6" id="KW-0695">RNA-directed DNA polymerase</keyword>
<dbReference type="EMBL" id="UYJE01002886">
    <property type="protein sequence ID" value="VDI14621.1"/>
    <property type="molecule type" value="Genomic_DNA"/>
</dbReference>
<evidence type="ECO:0000256" key="2">
    <source>
        <dbReference type="ARBA" id="ARBA00022695"/>
    </source>
</evidence>
<reference evidence="12" key="1">
    <citation type="submission" date="2018-11" db="EMBL/GenBank/DDBJ databases">
        <authorList>
            <person name="Alioto T."/>
            <person name="Alioto T."/>
        </authorList>
    </citation>
    <scope>NUCLEOTIDE SEQUENCE</scope>
</reference>
<keyword evidence="4" id="KW-0255">Endonuclease</keyword>
<dbReference type="GO" id="GO:0009307">
    <property type="term" value="P:DNA restriction-modification system"/>
    <property type="evidence" value="ECO:0007669"/>
    <property type="project" value="InterPro"/>
</dbReference>
<dbReference type="Gene3D" id="3.30.420.10">
    <property type="entry name" value="Ribonuclease H-like superfamily/Ribonuclease H"/>
    <property type="match status" value="1"/>
</dbReference>
<dbReference type="CDD" id="cd03714">
    <property type="entry name" value="RT_DIRS1"/>
    <property type="match status" value="1"/>
</dbReference>
<dbReference type="GO" id="GO:0016787">
    <property type="term" value="F:hydrolase activity"/>
    <property type="evidence" value="ECO:0007669"/>
    <property type="project" value="UniProtKB-KW"/>
</dbReference>
<evidence type="ECO:0000256" key="3">
    <source>
        <dbReference type="ARBA" id="ARBA00022722"/>
    </source>
</evidence>
<dbReference type="Gene3D" id="1.10.150.130">
    <property type="match status" value="1"/>
</dbReference>
<dbReference type="InterPro" id="IPR036397">
    <property type="entry name" value="RNaseH_sf"/>
</dbReference>
<dbReference type="PROSITE" id="PS50878">
    <property type="entry name" value="RT_POL"/>
    <property type="match status" value="1"/>
</dbReference>
<dbReference type="PANTHER" id="PTHR33050:SF7">
    <property type="entry name" value="RIBONUCLEASE H"/>
    <property type="match status" value="1"/>
</dbReference>
<comment type="caution">
    <text evidence="12">The sequence shown here is derived from an EMBL/GenBank/DDBJ whole genome shotgun (WGS) entry which is preliminary data.</text>
</comment>
<dbReference type="SUPFAM" id="SSF56672">
    <property type="entry name" value="DNA/RNA polymerases"/>
    <property type="match status" value="1"/>
</dbReference>
<dbReference type="InterPro" id="IPR001878">
    <property type="entry name" value="Znf_CCHC"/>
</dbReference>
<evidence type="ECO:0008006" key="14">
    <source>
        <dbReference type="Google" id="ProtNLM"/>
    </source>
</evidence>
<sequence length="876" mass="100075">MKKEYTRHKSRADSKIKKEKAKRKTDTRPAPYKTKSLAPENPIPVNTNKMFRPGRCFNCSETGHWRRECPHATVQHTNKISTNMFLCNVSSSSSTPLYTKQTLRNTTFLSNTHTTINSNRVHSGISPVGSLLENVNNWTKIGANEHVISVIQKGYVIPFLTIPESVVLENNKSACNNKIFVAQEIEKLLKKGCISKVNEQPHVINPLTVANNGSKLRLVLDARHINPHLFKFRHKYEDAVTARQMFNKEDYIFSYDLKSAYHHIRIAHSDTTYLGFKWGDALYVYNVLPFGLATSGYIFSKVVREVVKHWRSKGLKIVMYLDDGLGGGSSYSEALTASDAIRNDLDHFGFEIAHEKCNWSPVQKLEWLGFSWCLEQGVLKITEKRLNKLKRALSDLLQQYEKGMKYFKVRSLACIVGQIISTQAVSGDLARLRSRFMYDCILTRECWNSSVVFSLEAVNECRFWLDNIEKINEIGSQLCQLTYNEVQDFHVFCDASETGFGGHLTTGSEDEPIEIYGSWSSTERVKSSTWRELESVKRVLRNLVIKLHGATIRVYTDNKNVPHIMKVGSKKKELHRSVMSVHKICQDNKIKLNLVWIPREHNDKADSLSRKSDCDDWEIDDWIFTYLNKLWGPYTFDRFAQDYNAKCNKFNSKFWCTGTSGINAFSVSWDGENNWLVPPPRLVPHTINKMIQDKGSHTLIVPEWTSAAYWPMLVDQEGISLDRHVKVAIEDSGVETGSHLYSLYPKMCELLLNSKSDNTVKSYFYAFRRWEKFITEHGQDALPAQPVHVALYLTNLLNNGSTSHPVSNALYGIKWAHEVSGLPDPTINSFVTSIVEASKRTTTKTANKKDPVSAEITNSNYVRTLKIQMIYSLLEI</sequence>
<dbReference type="GO" id="GO:0008270">
    <property type="term" value="F:zinc ion binding"/>
    <property type="evidence" value="ECO:0007669"/>
    <property type="project" value="UniProtKB-KW"/>
</dbReference>
<feature type="domain" description="Reverse transcriptase" evidence="11">
    <location>
        <begin position="188"/>
        <end position="372"/>
    </location>
</feature>
<keyword evidence="7" id="KW-0238">DNA-binding</keyword>
<dbReference type="InterPro" id="IPR043128">
    <property type="entry name" value="Rev_trsase/Diguanyl_cyclase"/>
</dbReference>
<dbReference type="Pfam" id="PF00078">
    <property type="entry name" value="RVT_1"/>
    <property type="match status" value="1"/>
</dbReference>
<dbReference type="Pfam" id="PF00098">
    <property type="entry name" value="zf-CCHC"/>
    <property type="match status" value="1"/>
</dbReference>
<dbReference type="InterPro" id="IPR052055">
    <property type="entry name" value="Hepadnavirus_pol/RT"/>
</dbReference>
<dbReference type="InterPro" id="IPR000477">
    <property type="entry name" value="RT_dom"/>
</dbReference>
<protein>
    <recommendedName>
        <fullName evidence="14">CCHC-type domain-containing protein</fullName>
    </recommendedName>
</protein>
<evidence type="ECO:0000256" key="5">
    <source>
        <dbReference type="ARBA" id="ARBA00022801"/>
    </source>
</evidence>
<evidence type="ECO:0000256" key="4">
    <source>
        <dbReference type="ARBA" id="ARBA00022759"/>
    </source>
</evidence>
<keyword evidence="8" id="KW-0863">Zinc-finger</keyword>
<feature type="domain" description="CCHC-type" evidence="10">
    <location>
        <begin position="55"/>
        <end position="70"/>
    </location>
</feature>
<evidence type="ECO:0000256" key="6">
    <source>
        <dbReference type="ARBA" id="ARBA00022918"/>
    </source>
</evidence>
<gene>
    <name evidence="12" type="ORF">MGAL_10B020501</name>
</gene>
<feature type="compositionally biased region" description="Basic residues" evidence="9">
    <location>
        <begin position="1"/>
        <end position="10"/>
    </location>
</feature>
<evidence type="ECO:0000313" key="12">
    <source>
        <dbReference type="EMBL" id="VDI14621.1"/>
    </source>
</evidence>
<dbReference type="GO" id="GO:0009007">
    <property type="term" value="F:site-specific DNA-methyltransferase (adenine-specific) activity"/>
    <property type="evidence" value="ECO:0007669"/>
    <property type="project" value="InterPro"/>
</dbReference>
<evidence type="ECO:0000256" key="9">
    <source>
        <dbReference type="SAM" id="MobiDB-lite"/>
    </source>
</evidence>
<dbReference type="Gene3D" id="3.10.10.10">
    <property type="entry name" value="HIV Type 1 Reverse Transcriptase, subunit A, domain 1"/>
    <property type="match status" value="1"/>
</dbReference>
<dbReference type="InterPro" id="IPR043502">
    <property type="entry name" value="DNA/RNA_pol_sf"/>
</dbReference>
<keyword evidence="8" id="KW-0862">Zinc</keyword>
<dbReference type="GO" id="GO:0003677">
    <property type="term" value="F:DNA binding"/>
    <property type="evidence" value="ECO:0007669"/>
    <property type="project" value="UniProtKB-KW"/>
</dbReference>
<dbReference type="CDD" id="cd09275">
    <property type="entry name" value="RNase_HI_RT_DIRS1"/>
    <property type="match status" value="1"/>
</dbReference>
<name>A0A8B6D4U2_MYTGA</name>
<evidence type="ECO:0000259" key="11">
    <source>
        <dbReference type="PROSITE" id="PS50878"/>
    </source>
</evidence>
<accession>A0A8B6D4U2</accession>
<evidence type="ECO:0000256" key="7">
    <source>
        <dbReference type="ARBA" id="ARBA00023125"/>
    </source>
</evidence>
<dbReference type="AlphaFoldDB" id="A0A8B6D4U2"/>
<dbReference type="SMART" id="SM00343">
    <property type="entry name" value="ZnF_C2HC"/>
    <property type="match status" value="1"/>
</dbReference>
<dbReference type="Pfam" id="PF05869">
    <property type="entry name" value="Dam"/>
    <property type="match status" value="1"/>
</dbReference>
<dbReference type="InterPro" id="IPR041373">
    <property type="entry name" value="RT_RNaseH"/>
</dbReference>
<keyword evidence="13" id="KW-1185">Reference proteome</keyword>
<dbReference type="PROSITE" id="PS50158">
    <property type="entry name" value="ZF_CCHC"/>
    <property type="match status" value="1"/>
</dbReference>
<keyword evidence="5" id="KW-0378">Hydrolase</keyword>
<dbReference type="OrthoDB" id="7477527at2759"/>
<dbReference type="Gene3D" id="4.10.60.10">
    <property type="entry name" value="Zinc finger, CCHC-type"/>
    <property type="match status" value="1"/>
</dbReference>
<dbReference type="PANTHER" id="PTHR33050">
    <property type="entry name" value="REVERSE TRANSCRIPTASE DOMAIN-CONTAINING PROTEIN"/>
    <property type="match status" value="1"/>
</dbReference>
<dbReference type="SUPFAM" id="SSF47823">
    <property type="entry name" value="lambda integrase-like, N-terminal domain"/>
    <property type="match status" value="1"/>
</dbReference>
<organism evidence="12 13">
    <name type="scientific">Mytilus galloprovincialis</name>
    <name type="common">Mediterranean mussel</name>
    <dbReference type="NCBI Taxonomy" id="29158"/>
    <lineage>
        <taxon>Eukaryota</taxon>
        <taxon>Metazoa</taxon>
        <taxon>Spiralia</taxon>
        <taxon>Lophotrochozoa</taxon>
        <taxon>Mollusca</taxon>
        <taxon>Bivalvia</taxon>
        <taxon>Autobranchia</taxon>
        <taxon>Pteriomorphia</taxon>
        <taxon>Mytilida</taxon>
        <taxon>Mytiloidea</taxon>
        <taxon>Mytilidae</taxon>
        <taxon>Mytilinae</taxon>
        <taxon>Mytilus</taxon>
    </lineage>
</organism>
<dbReference type="InterPro" id="IPR008593">
    <property type="entry name" value="Dam_MeTrfase"/>
</dbReference>
<dbReference type="Proteomes" id="UP000596742">
    <property type="component" value="Unassembled WGS sequence"/>
</dbReference>
<evidence type="ECO:0000256" key="8">
    <source>
        <dbReference type="PROSITE-ProRule" id="PRU00047"/>
    </source>
</evidence>
<dbReference type="Gene3D" id="3.30.70.270">
    <property type="match status" value="1"/>
</dbReference>
<evidence type="ECO:0000259" key="10">
    <source>
        <dbReference type="PROSITE" id="PS50158"/>
    </source>
</evidence>
<dbReference type="GO" id="GO:0004519">
    <property type="term" value="F:endonuclease activity"/>
    <property type="evidence" value="ECO:0007669"/>
    <property type="project" value="UniProtKB-KW"/>
</dbReference>
<keyword evidence="2" id="KW-0548">Nucleotidyltransferase</keyword>
<dbReference type="Pfam" id="PF17917">
    <property type="entry name" value="RT_RNaseH"/>
    <property type="match status" value="1"/>
</dbReference>
<keyword evidence="3" id="KW-0540">Nuclease</keyword>
<evidence type="ECO:0000256" key="1">
    <source>
        <dbReference type="ARBA" id="ARBA00022679"/>
    </source>
</evidence>
<evidence type="ECO:0000313" key="13">
    <source>
        <dbReference type="Proteomes" id="UP000596742"/>
    </source>
</evidence>
<proteinExistence type="predicted"/>
<dbReference type="SUPFAM" id="SSF57756">
    <property type="entry name" value="Retrovirus zinc finger-like domains"/>
    <property type="match status" value="1"/>
</dbReference>